<reference evidence="1 2" key="1">
    <citation type="submission" date="2014-06" db="EMBL/GenBank/DDBJ databases">
        <title>Evolutionary Origins and Diversification of the Mycorrhizal Mutualists.</title>
        <authorList>
            <consortium name="DOE Joint Genome Institute"/>
            <consortium name="Mycorrhizal Genomics Consortium"/>
            <person name="Kohler A."/>
            <person name="Kuo A."/>
            <person name="Nagy L.G."/>
            <person name="Floudas D."/>
            <person name="Copeland A."/>
            <person name="Barry K.W."/>
            <person name="Cichocki N."/>
            <person name="Veneault-Fourrey C."/>
            <person name="LaButti K."/>
            <person name="Lindquist E.A."/>
            <person name="Lipzen A."/>
            <person name="Lundell T."/>
            <person name="Morin E."/>
            <person name="Murat C."/>
            <person name="Riley R."/>
            <person name="Ohm R."/>
            <person name="Sun H."/>
            <person name="Tunlid A."/>
            <person name="Henrissat B."/>
            <person name="Grigoriev I.V."/>
            <person name="Hibbett D.S."/>
            <person name="Martin F."/>
        </authorList>
    </citation>
    <scope>NUCLEOTIDE SEQUENCE [LARGE SCALE GENOMIC DNA]</scope>
    <source>
        <strain evidence="1 2">SS14</strain>
    </source>
</reference>
<name>A0A0C9UKA1_SPHS4</name>
<dbReference type="Proteomes" id="UP000054279">
    <property type="component" value="Unassembled WGS sequence"/>
</dbReference>
<dbReference type="AlphaFoldDB" id="A0A0C9UKA1"/>
<dbReference type="EMBL" id="KN837402">
    <property type="protein sequence ID" value="KIJ25700.1"/>
    <property type="molecule type" value="Genomic_DNA"/>
</dbReference>
<proteinExistence type="predicted"/>
<evidence type="ECO:0000313" key="1">
    <source>
        <dbReference type="EMBL" id="KIJ25700.1"/>
    </source>
</evidence>
<protein>
    <submittedName>
        <fullName evidence="1">Uncharacterized protein</fullName>
    </submittedName>
</protein>
<accession>A0A0C9UKA1</accession>
<organism evidence="1 2">
    <name type="scientific">Sphaerobolus stellatus (strain SS14)</name>
    <dbReference type="NCBI Taxonomy" id="990650"/>
    <lineage>
        <taxon>Eukaryota</taxon>
        <taxon>Fungi</taxon>
        <taxon>Dikarya</taxon>
        <taxon>Basidiomycota</taxon>
        <taxon>Agaricomycotina</taxon>
        <taxon>Agaricomycetes</taxon>
        <taxon>Phallomycetidae</taxon>
        <taxon>Geastrales</taxon>
        <taxon>Sphaerobolaceae</taxon>
        <taxon>Sphaerobolus</taxon>
    </lineage>
</organism>
<evidence type="ECO:0000313" key="2">
    <source>
        <dbReference type="Proteomes" id="UP000054279"/>
    </source>
</evidence>
<gene>
    <name evidence="1" type="ORF">M422DRAFT_38530</name>
</gene>
<sequence length="66" mass="7506">MLIIFSSRYIPDTVGDHTVFHYHNQHVVPCTSVSGMHIESLLVVDDISVDPYLLMAPMQFVLLKHP</sequence>
<dbReference type="HOGENOM" id="CLU_2832840_0_0_1"/>
<keyword evidence="2" id="KW-1185">Reference proteome</keyword>